<dbReference type="Proteomes" id="UP000219036">
    <property type="component" value="Unassembled WGS sequence"/>
</dbReference>
<dbReference type="RefSeq" id="WP_097000144.1">
    <property type="nucleotide sequence ID" value="NZ_OBEI01000003.1"/>
</dbReference>
<reference evidence="3" key="1">
    <citation type="submission" date="2017-09" db="EMBL/GenBank/DDBJ databases">
        <authorList>
            <person name="Varghese N."/>
            <person name="Submissions S."/>
        </authorList>
    </citation>
    <scope>NUCLEOTIDE SEQUENCE [LARGE SCALE GENOMIC DNA]</scope>
    <source>
        <strain evidence="3">DSM 15103</strain>
    </source>
</reference>
<evidence type="ECO:0000313" key="3">
    <source>
        <dbReference type="Proteomes" id="UP000219036"/>
    </source>
</evidence>
<proteinExistence type="predicted"/>
<gene>
    <name evidence="2" type="ORF">SAMN06265182_0965</name>
</gene>
<protein>
    <submittedName>
        <fullName evidence="2">Uncharacterized protein</fullName>
    </submittedName>
</protein>
<evidence type="ECO:0000313" key="2">
    <source>
        <dbReference type="EMBL" id="SNZ07683.1"/>
    </source>
</evidence>
<keyword evidence="1" id="KW-0812">Transmembrane</keyword>
<name>A0A285NFL6_9AQUI</name>
<evidence type="ECO:0000256" key="1">
    <source>
        <dbReference type="SAM" id="Phobius"/>
    </source>
</evidence>
<dbReference type="AlphaFoldDB" id="A0A285NFL6"/>
<keyword evidence="1" id="KW-1133">Transmembrane helix</keyword>
<accession>A0A285NFL6</accession>
<keyword evidence="3" id="KW-1185">Reference proteome</keyword>
<dbReference type="EMBL" id="OBEI01000003">
    <property type="protein sequence ID" value="SNZ07683.1"/>
    <property type="molecule type" value="Genomic_DNA"/>
</dbReference>
<sequence length="146" mass="17604">MESLFFSTIKEYLPPITVLIIVIVYLVFQNKTRAKEAEEIKQFIDKRFKSVEQKFDKIFTEIAELHELYHKLDTEQKERYHELDKKILKQENNYVEKLDFISLINDTNRRFEVLHKTLIERDEKFRAEIKELFHIALKNNNNGAGK</sequence>
<feature type="transmembrane region" description="Helical" evidence="1">
    <location>
        <begin position="12"/>
        <end position="28"/>
    </location>
</feature>
<organism evidence="2 3">
    <name type="scientific">Persephonella hydrogeniphila</name>
    <dbReference type="NCBI Taxonomy" id="198703"/>
    <lineage>
        <taxon>Bacteria</taxon>
        <taxon>Pseudomonadati</taxon>
        <taxon>Aquificota</taxon>
        <taxon>Aquificia</taxon>
        <taxon>Aquificales</taxon>
        <taxon>Hydrogenothermaceae</taxon>
        <taxon>Persephonella</taxon>
    </lineage>
</organism>
<keyword evidence="1" id="KW-0472">Membrane</keyword>